<dbReference type="EMBL" id="RKRA01000001">
    <property type="protein sequence ID" value="RPF26848.1"/>
    <property type="molecule type" value="Genomic_DNA"/>
</dbReference>
<dbReference type="RefSeq" id="WP_123915986.1">
    <property type="nucleotide sequence ID" value="NZ_RKRA01000001.1"/>
</dbReference>
<comment type="caution">
    <text evidence="4">The sequence shown here is derived from an EMBL/GenBank/DDBJ whole genome shotgun (WGS) entry which is preliminary data.</text>
</comment>
<reference evidence="4 5" key="1">
    <citation type="submission" date="2018-11" db="EMBL/GenBank/DDBJ databases">
        <title>Sequencing the genomes of 1000 actinobacteria strains.</title>
        <authorList>
            <person name="Klenk H.-P."/>
        </authorList>
    </citation>
    <scope>NUCLEOTIDE SEQUENCE [LARGE SCALE GENOMIC DNA]</scope>
    <source>
        <strain evidence="4 5">DSM 14418</strain>
    </source>
</reference>
<dbReference type="InterPro" id="IPR000182">
    <property type="entry name" value="GNAT_dom"/>
</dbReference>
<dbReference type="GO" id="GO:0016747">
    <property type="term" value="F:acyltransferase activity, transferring groups other than amino-acyl groups"/>
    <property type="evidence" value="ECO:0007669"/>
    <property type="project" value="InterPro"/>
</dbReference>
<dbReference type="PROSITE" id="PS51186">
    <property type="entry name" value="GNAT"/>
    <property type="match status" value="1"/>
</dbReference>
<dbReference type="OrthoDB" id="9789603at2"/>
<dbReference type="Pfam" id="PF00583">
    <property type="entry name" value="Acetyltransf_1"/>
    <property type="match status" value="1"/>
</dbReference>
<dbReference type="InterPro" id="IPR050832">
    <property type="entry name" value="Bact_Acetyltransf"/>
</dbReference>
<keyword evidence="5" id="KW-1185">Reference proteome</keyword>
<dbReference type="Proteomes" id="UP000280726">
    <property type="component" value="Unassembled WGS sequence"/>
</dbReference>
<keyword evidence="4" id="KW-0689">Ribosomal protein</keyword>
<evidence type="ECO:0000313" key="4">
    <source>
        <dbReference type="EMBL" id="RPF26848.1"/>
    </source>
</evidence>
<accession>A0A3N4ZM42</accession>
<dbReference type="PANTHER" id="PTHR43877">
    <property type="entry name" value="AMINOALKYLPHOSPHONATE N-ACETYLTRANSFERASE-RELATED-RELATED"/>
    <property type="match status" value="1"/>
</dbReference>
<dbReference type="AlphaFoldDB" id="A0A3N4ZM42"/>
<dbReference type="InterPro" id="IPR016181">
    <property type="entry name" value="Acyl_CoA_acyltransferase"/>
</dbReference>
<name>A0A3N4ZM42_9MICO</name>
<dbReference type="Gene3D" id="3.40.630.30">
    <property type="match status" value="1"/>
</dbReference>
<sequence>MAVLARLDVGGETVVLRRAVATDVAGIVELLAADQLGGGRDGGDLAPYLAAFAAIDADPAQLLVVAVDDEGRLAATFQLSFIPGLARRGSLRAQVEAVRVAPDRRGGGLGRAMITWAVDEARRHGCTLVQLTTDKRRTGARRFYEGLGFTATHEGMKLLVAADGDGV</sequence>
<evidence type="ECO:0000256" key="1">
    <source>
        <dbReference type="ARBA" id="ARBA00022679"/>
    </source>
</evidence>
<keyword evidence="1" id="KW-0808">Transferase</keyword>
<organism evidence="4 5">
    <name type="scientific">Georgenia muralis</name>
    <dbReference type="NCBI Taxonomy" id="154117"/>
    <lineage>
        <taxon>Bacteria</taxon>
        <taxon>Bacillati</taxon>
        <taxon>Actinomycetota</taxon>
        <taxon>Actinomycetes</taxon>
        <taxon>Micrococcales</taxon>
        <taxon>Bogoriellaceae</taxon>
        <taxon>Georgenia</taxon>
    </lineage>
</organism>
<dbReference type="SUPFAM" id="SSF55729">
    <property type="entry name" value="Acyl-CoA N-acyltransferases (Nat)"/>
    <property type="match status" value="1"/>
</dbReference>
<proteinExistence type="predicted"/>
<keyword evidence="2" id="KW-0012">Acyltransferase</keyword>
<keyword evidence="4" id="KW-0687">Ribonucleoprotein</keyword>
<dbReference type="GO" id="GO:0005840">
    <property type="term" value="C:ribosome"/>
    <property type="evidence" value="ECO:0007669"/>
    <property type="project" value="UniProtKB-KW"/>
</dbReference>
<protein>
    <submittedName>
        <fullName evidence="4">Ribosomal protein S18 acetylase RimI-like enzyme</fullName>
    </submittedName>
</protein>
<evidence type="ECO:0000256" key="2">
    <source>
        <dbReference type="ARBA" id="ARBA00023315"/>
    </source>
</evidence>
<dbReference type="CDD" id="cd04301">
    <property type="entry name" value="NAT_SF"/>
    <property type="match status" value="1"/>
</dbReference>
<evidence type="ECO:0000259" key="3">
    <source>
        <dbReference type="PROSITE" id="PS51186"/>
    </source>
</evidence>
<gene>
    <name evidence="4" type="ORF">EDD32_1306</name>
</gene>
<feature type="domain" description="N-acetyltransferase" evidence="3">
    <location>
        <begin position="14"/>
        <end position="167"/>
    </location>
</feature>
<evidence type="ECO:0000313" key="5">
    <source>
        <dbReference type="Proteomes" id="UP000280726"/>
    </source>
</evidence>